<feature type="transmembrane region" description="Helical" evidence="2">
    <location>
        <begin position="44"/>
        <end position="63"/>
    </location>
</feature>
<evidence type="ECO:0000313" key="4">
    <source>
        <dbReference type="Proteomes" id="UP000516404"/>
    </source>
</evidence>
<feature type="compositionally biased region" description="Polar residues" evidence="1">
    <location>
        <begin position="1"/>
        <end position="16"/>
    </location>
</feature>
<dbReference type="AlphaFoldDB" id="A0A7H2BCC6"/>
<dbReference type="EMBL" id="CP061539">
    <property type="protein sequence ID" value="QNV37322.1"/>
    <property type="molecule type" value="Genomic_DNA"/>
</dbReference>
<dbReference type="PANTHER" id="PTHR32309:SF31">
    <property type="entry name" value="CAPSULAR EXOPOLYSACCHARIDE FAMILY"/>
    <property type="match status" value="1"/>
</dbReference>
<accession>A0A7H2BCC6</accession>
<keyword evidence="4" id="KW-1185">Reference proteome</keyword>
<evidence type="ECO:0000313" key="3">
    <source>
        <dbReference type="EMBL" id="QNV37322.1"/>
    </source>
</evidence>
<keyword evidence="2" id="KW-1133">Transmembrane helix</keyword>
<protein>
    <recommendedName>
        <fullName evidence="5">Polysaccharide chain length determinant N-terminal domain-containing protein</fullName>
    </recommendedName>
</protein>
<evidence type="ECO:0000256" key="2">
    <source>
        <dbReference type="SAM" id="Phobius"/>
    </source>
</evidence>
<gene>
    <name evidence="3" type="ORF">IDM49_08760</name>
</gene>
<dbReference type="Proteomes" id="UP000516404">
    <property type="component" value="Chromosome"/>
</dbReference>
<dbReference type="KEGG" id="rter:IDM49_08760"/>
<evidence type="ECO:0008006" key="5">
    <source>
        <dbReference type="Google" id="ProtNLM"/>
    </source>
</evidence>
<keyword evidence="2" id="KW-0472">Membrane</keyword>
<dbReference type="GeneID" id="96624331"/>
<proteinExistence type="predicted"/>
<reference evidence="3 4" key="1">
    <citation type="submission" date="2020-09" db="EMBL/GenBank/DDBJ databases">
        <title>Investigation of environmental microbes.</title>
        <authorList>
            <person name="Ou Y."/>
            <person name="Kang Q."/>
        </authorList>
    </citation>
    <scope>NUCLEOTIDE SEQUENCE [LARGE SCALE GENOMIC DNA]</scope>
    <source>
        <strain evidence="3 4">KJZ-14</strain>
    </source>
</reference>
<organism evidence="3 4">
    <name type="scientific">Rothia terrae</name>
    <dbReference type="NCBI Taxonomy" id="396015"/>
    <lineage>
        <taxon>Bacteria</taxon>
        <taxon>Bacillati</taxon>
        <taxon>Actinomycetota</taxon>
        <taxon>Actinomycetes</taxon>
        <taxon>Micrococcales</taxon>
        <taxon>Micrococcaceae</taxon>
        <taxon>Rothia</taxon>
    </lineage>
</organism>
<dbReference type="PANTHER" id="PTHR32309">
    <property type="entry name" value="TYROSINE-PROTEIN KINASE"/>
    <property type="match status" value="1"/>
</dbReference>
<name>A0A7H2BCC6_9MICC</name>
<feature type="region of interest" description="Disordered" evidence="1">
    <location>
        <begin position="1"/>
        <end position="20"/>
    </location>
</feature>
<dbReference type="RefSeq" id="WP_190724227.1">
    <property type="nucleotide sequence ID" value="NZ_CP061539.1"/>
</dbReference>
<sequence length="419" mass="44493">MATTEPTYSTRAGSQRVQRHESEYAVKPLSVSEQFRKIGRHKGIFASVLLLCLLLSAIAGMFVKPSYEAKSTVVAYQLPTDPGNPNTIGQRIDIETESSVASSKEVTDAAAAKLNPDNENLGKQIRSNMQVSGHSQTAVMDIFVTNSDPQKAADMANAVAQSYLDVRSQHMQDAIKSASDNAQAQIDASGSDEAKKVLNEKKAQIQVTSTNPGRIVSQASAPSDSQSRGMPIYLAIGAVAGLLLGALAAYLADRGSKKVAYSDRFEEISARKVSVVPANNKAEGMRRVLRRIGAPEGDLAAAGLGGITVYSTDSALSSEVYEELKQVLPAKSTNFATASAFESIESGSSVKRVVDAKTPIVIETAADTDLSKLLLAAEATGALLVVANSSSNHRELKEFFDSADFSESTTVVPVFLNEK</sequence>
<feature type="transmembrane region" description="Helical" evidence="2">
    <location>
        <begin position="232"/>
        <end position="252"/>
    </location>
</feature>
<evidence type="ECO:0000256" key="1">
    <source>
        <dbReference type="SAM" id="MobiDB-lite"/>
    </source>
</evidence>
<keyword evidence="2" id="KW-0812">Transmembrane</keyword>
<dbReference type="InterPro" id="IPR050445">
    <property type="entry name" value="Bact_polysacc_biosynth/exp"/>
</dbReference>